<dbReference type="AlphaFoldDB" id="A0A6T2B717"/>
<dbReference type="EMBL" id="HBJA01062391">
    <property type="protein sequence ID" value="CAE0810914.1"/>
    <property type="molecule type" value="Transcribed_RNA"/>
</dbReference>
<gene>
    <name evidence="1" type="ORF">EGYM00163_LOCUS22060</name>
    <name evidence="2" type="ORF">EGYM00163_LOCUS22061</name>
</gene>
<evidence type="ECO:0000313" key="2">
    <source>
        <dbReference type="EMBL" id="CAE0810914.1"/>
    </source>
</evidence>
<organism evidence="2">
    <name type="scientific">Eutreptiella gymnastica</name>
    <dbReference type="NCBI Taxonomy" id="73025"/>
    <lineage>
        <taxon>Eukaryota</taxon>
        <taxon>Discoba</taxon>
        <taxon>Euglenozoa</taxon>
        <taxon>Euglenida</taxon>
        <taxon>Spirocuta</taxon>
        <taxon>Euglenophyceae</taxon>
        <taxon>Eutreptiales</taxon>
        <taxon>Eutreptiaceae</taxon>
        <taxon>Eutreptiella</taxon>
    </lineage>
</organism>
<sequence>MQQMKRVHKYFVRYFGEEVLWVHKVDGTMEPTQCKTWYGNDLLPKARDVPSNLLAPNMAHGPTPTTVTHVQTAQFTLARACRRDLHSALNSYCTGASVHQPTHIWIVAII</sequence>
<protein>
    <submittedName>
        <fullName evidence="2">Uncharacterized protein</fullName>
    </submittedName>
</protein>
<name>A0A6T2B717_9EUGL</name>
<accession>A0A6T2B717</accession>
<evidence type="ECO:0000313" key="1">
    <source>
        <dbReference type="EMBL" id="CAE0810913.1"/>
    </source>
</evidence>
<reference evidence="2" key="1">
    <citation type="submission" date="2021-01" db="EMBL/GenBank/DDBJ databases">
        <authorList>
            <person name="Corre E."/>
            <person name="Pelletier E."/>
            <person name="Niang G."/>
            <person name="Scheremetjew M."/>
            <person name="Finn R."/>
            <person name="Kale V."/>
            <person name="Holt S."/>
            <person name="Cochrane G."/>
            <person name="Meng A."/>
            <person name="Brown T."/>
            <person name="Cohen L."/>
        </authorList>
    </citation>
    <scope>NUCLEOTIDE SEQUENCE</scope>
    <source>
        <strain evidence="2">CCMP1594</strain>
    </source>
</reference>
<dbReference type="EMBL" id="HBJA01062390">
    <property type="protein sequence ID" value="CAE0810913.1"/>
    <property type="molecule type" value="Transcribed_RNA"/>
</dbReference>
<proteinExistence type="predicted"/>